<dbReference type="Proteomes" id="UP000485058">
    <property type="component" value="Unassembled WGS sequence"/>
</dbReference>
<feature type="coiled-coil region" evidence="1">
    <location>
        <begin position="35"/>
        <end position="76"/>
    </location>
</feature>
<proteinExistence type="predicted"/>
<dbReference type="AlphaFoldDB" id="A0A699YMR1"/>
<evidence type="ECO:0000313" key="3">
    <source>
        <dbReference type="Proteomes" id="UP000485058"/>
    </source>
</evidence>
<organism evidence="2 3">
    <name type="scientific">Haematococcus lacustris</name>
    <name type="common">Green alga</name>
    <name type="synonym">Haematococcus pluvialis</name>
    <dbReference type="NCBI Taxonomy" id="44745"/>
    <lineage>
        <taxon>Eukaryota</taxon>
        <taxon>Viridiplantae</taxon>
        <taxon>Chlorophyta</taxon>
        <taxon>core chlorophytes</taxon>
        <taxon>Chlorophyceae</taxon>
        <taxon>CS clade</taxon>
        <taxon>Chlamydomonadales</taxon>
        <taxon>Haematococcaceae</taxon>
        <taxon>Haematococcus</taxon>
    </lineage>
</organism>
<keyword evidence="3" id="KW-1185">Reference proteome</keyword>
<evidence type="ECO:0000256" key="1">
    <source>
        <dbReference type="SAM" id="Coils"/>
    </source>
</evidence>
<gene>
    <name evidence="2" type="ORF">HaLaN_02147</name>
</gene>
<sequence length="104" mass="11705">MQHHPELCSHEGLEALSPIGKEYQERYKLEGQQAAASATALRIAAEEELQELRERNAKLKENLQAVVVEIKALEATSAQELKAFLTQCHELKAETSQIKKVEDH</sequence>
<dbReference type="EMBL" id="BLLF01000090">
    <property type="protein sequence ID" value="GFH07359.1"/>
    <property type="molecule type" value="Genomic_DNA"/>
</dbReference>
<evidence type="ECO:0000313" key="2">
    <source>
        <dbReference type="EMBL" id="GFH07359.1"/>
    </source>
</evidence>
<protein>
    <submittedName>
        <fullName evidence="2">Uncharacterized protein</fullName>
    </submittedName>
</protein>
<comment type="caution">
    <text evidence="2">The sequence shown here is derived from an EMBL/GenBank/DDBJ whole genome shotgun (WGS) entry which is preliminary data.</text>
</comment>
<name>A0A699YMR1_HAELA</name>
<reference evidence="2 3" key="1">
    <citation type="submission" date="2020-02" db="EMBL/GenBank/DDBJ databases">
        <title>Draft genome sequence of Haematococcus lacustris strain NIES-144.</title>
        <authorList>
            <person name="Morimoto D."/>
            <person name="Nakagawa S."/>
            <person name="Yoshida T."/>
            <person name="Sawayama S."/>
        </authorList>
    </citation>
    <scope>NUCLEOTIDE SEQUENCE [LARGE SCALE GENOMIC DNA]</scope>
    <source>
        <strain evidence="2 3">NIES-144</strain>
    </source>
</reference>
<keyword evidence="1" id="KW-0175">Coiled coil</keyword>
<accession>A0A699YMR1</accession>